<evidence type="ECO:0000313" key="2">
    <source>
        <dbReference type="Proteomes" id="UP001358586"/>
    </source>
</evidence>
<proteinExistence type="predicted"/>
<gene>
    <name evidence="1" type="ORF">PVK06_044439</name>
</gene>
<reference evidence="1 2" key="1">
    <citation type="submission" date="2023-03" db="EMBL/GenBank/DDBJ databases">
        <title>WGS of Gossypium arboreum.</title>
        <authorList>
            <person name="Yu D."/>
        </authorList>
    </citation>
    <scope>NUCLEOTIDE SEQUENCE [LARGE SCALE GENOMIC DNA]</scope>
    <source>
        <tissue evidence="1">Leaf</tissue>
    </source>
</reference>
<evidence type="ECO:0000313" key="1">
    <source>
        <dbReference type="EMBL" id="KAK5776480.1"/>
    </source>
</evidence>
<dbReference type="EMBL" id="JARKNE010000012">
    <property type="protein sequence ID" value="KAK5776480.1"/>
    <property type="molecule type" value="Genomic_DNA"/>
</dbReference>
<organism evidence="1 2">
    <name type="scientific">Gossypium arboreum</name>
    <name type="common">Tree cotton</name>
    <name type="synonym">Gossypium nanking</name>
    <dbReference type="NCBI Taxonomy" id="29729"/>
    <lineage>
        <taxon>Eukaryota</taxon>
        <taxon>Viridiplantae</taxon>
        <taxon>Streptophyta</taxon>
        <taxon>Embryophyta</taxon>
        <taxon>Tracheophyta</taxon>
        <taxon>Spermatophyta</taxon>
        <taxon>Magnoliopsida</taxon>
        <taxon>eudicotyledons</taxon>
        <taxon>Gunneridae</taxon>
        <taxon>Pentapetalae</taxon>
        <taxon>rosids</taxon>
        <taxon>malvids</taxon>
        <taxon>Malvales</taxon>
        <taxon>Malvaceae</taxon>
        <taxon>Malvoideae</taxon>
        <taxon>Gossypium</taxon>
    </lineage>
</organism>
<name>A0ABR0MSX6_GOSAR</name>
<keyword evidence="2" id="KW-1185">Reference proteome</keyword>
<sequence length="113" mass="12238">MAITHSPDSDSVEPSGSVFTGGRIITSFPRHDVVKLDEVTFIQWQQQVRFILASYVGCSSESQLHHELHSLKKASGSQISEDERTAVLLVGLSSEFDAIVPSASLSSYLSSNA</sequence>
<accession>A0ABR0MSX6</accession>
<comment type="caution">
    <text evidence="1">The sequence shown here is derived from an EMBL/GenBank/DDBJ whole genome shotgun (WGS) entry which is preliminary data.</text>
</comment>
<protein>
    <submittedName>
        <fullName evidence="1">Uncharacterized protein</fullName>
    </submittedName>
</protein>
<dbReference type="Proteomes" id="UP001358586">
    <property type="component" value="Chromosome 12"/>
</dbReference>